<proteinExistence type="predicted"/>
<evidence type="ECO:0000313" key="3">
    <source>
        <dbReference type="Proteomes" id="UP001224775"/>
    </source>
</evidence>
<keyword evidence="1" id="KW-0732">Signal</keyword>
<evidence type="ECO:0000313" key="2">
    <source>
        <dbReference type="EMBL" id="KAK1748462.1"/>
    </source>
</evidence>
<evidence type="ECO:0000256" key="1">
    <source>
        <dbReference type="SAM" id="SignalP"/>
    </source>
</evidence>
<dbReference type="AlphaFoldDB" id="A0AAD8YNH1"/>
<sequence length="232" mass="23437">MKILTVVALCIGAPSISGFNSSPLSSLSSRRPTLAASSLVTVAQTSSPDVVVISPPGGIGEIASVEAARLGGSVKWFVVSAPSLSSSSTGIALTSETLSAIEKAGGSIELAGANADSLLVNSDDGNSAASAVSTWCRGTKSILCTYDGAEEEKRRADLEKSADERGGSEDQMIRSSIRVAAREAVGVAGAGVSKIAILSAEEEMGDEEGTEQKGKGFLGGLFGGMLLKSLIL</sequence>
<keyword evidence="3" id="KW-1185">Reference proteome</keyword>
<reference evidence="2" key="1">
    <citation type="submission" date="2023-06" db="EMBL/GenBank/DDBJ databases">
        <title>Survivors Of The Sea: Transcriptome response of Skeletonema marinoi to long-term dormancy.</title>
        <authorList>
            <person name="Pinder M.I.M."/>
            <person name="Kourtchenko O."/>
            <person name="Robertson E.K."/>
            <person name="Larsson T."/>
            <person name="Maumus F."/>
            <person name="Osuna-Cruz C.M."/>
            <person name="Vancaester E."/>
            <person name="Stenow R."/>
            <person name="Vandepoele K."/>
            <person name="Ploug H."/>
            <person name="Bruchert V."/>
            <person name="Godhe A."/>
            <person name="Topel M."/>
        </authorList>
    </citation>
    <scope>NUCLEOTIDE SEQUENCE</scope>
    <source>
        <strain evidence="2">R05AC</strain>
    </source>
</reference>
<feature type="chain" id="PRO_5042297096" evidence="1">
    <location>
        <begin position="19"/>
        <end position="232"/>
    </location>
</feature>
<organism evidence="2 3">
    <name type="scientific">Skeletonema marinoi</name>
    <dbReference type="NCBI Taxonomy" id="267567"/>
    <lineage>
        <taxon>Eukaryota</taxon>
        <taxon>Sar</taxon>
        <taxon>Stramenopiles</taxon>
        <taxon>Ochrophyta</taxon>
        <taxon>Bacillariophyta</taxon>
        <taxon>Coscinodiscophyceae</taxon>
        <taxon>Thalassiosirophycidae</taxon>
        <taxon>Thalassiosirales</taxon>
        <taxon>Skeletonemataceae</taxon>
        <taxon>Skeletonema</taxon>
        <taxon>Skeletonema marinoi-dohrnii complex</taxon>
    </lineage>
</organism>
<gene>
    <name evidence="2" type="ORF">QTG54_000401</name>
</gene>
<comment type="caution">
    <text evidence="2">The sequence shown here is derived from an EMBL/GenBank/DDBJ whole genome shotgun (WGS) entry which is preliminary data.</text>
</comment>
<protein>
    <submittedName>
        <fullName evidence="2">Uncharacterized protein</fullName>
    </submittedName>
</protein>
<accession>A0AAD8YNH1</accession>
<dbReference type="Proteomes" id="UP001224775">
    <property type="component" value="Unassembled WGS sequence"/>
</dbReference>
<name>A0AAD8YNH1_9STRA</name>
<feature type="signal peptide" evidence="1">
    <location>
        <begin position="1"/>
        <end position="18"/>
    </location>
</feature>
<dbReference type="EMBL" id="JATAAI010000001">
    <property type="protein sequence ID" value="KAK1748462.1"/>
    <property type="molecule type" value="Genomic_DNA"/>
</dbReference>